<accession>A0A5B7FA97</accession>
<keyword evidence="1" id="KW-0812">Transmembrane</keyword>
<organism evidence="2 3">
    <name type="scientific">Portunus trituberculatus</name>
    <name type="common">Swimming crab</name>
    <name type="synonym">Neptunus trituberculatus</name>
    <dbReference type="NCBI Taxonomy" id="210409"/>
    <lineage>
        <taxon>Eukaryota</taxon>
        <taxon>Metazoa</taxon>
        <taxon>Ecdysozoa</taxon>
        <taxon>Arthropoda</taxon>
        <taxon>Crustacea</taxon>
        <taxon>Multicrustacea</taxon>
        <taxon>Malacostraca</taxon>
        <taxon>Eumalacostraca</taxon>
        <taxon>Eucarida</taxon>
        <taxon>Decapoda</taxon>
        <taxon>Pleocyemata</taxon>
        <taxon>Brachyura</taxon>
        <taxon>Eubrachyura</taxon>
        <taxon>Portunoidea</taxon>
        <taxon>Portunidae</taxon>
        <taxon>Portuninae</taxon>
        <taxon>Portunus</taxon>
    </lineage>
</organism>
<dbReference type="AlphaFoldDB" id="A0A5B7FA97"/>
<comment type="caution">
    <text evidence="2">The sequence shown here is derived from an EMBL/GenBank/DDBJ whole genome shotgun (WGS) entry which is preliminary data.</text>
</comment>
<protein>
    <submittedName>
        <fullName evidence="2">Uncharacterized protein</fullName>
    </submittedName>
</protein>
<feature type="transmembrane region" description="Helical" evidence="1">
    <location>
        <begin position="36"/>
        <end position="55"/>
    </location>
</feature>
<keyword evidence="1" id="KW-1133">Transmembrane helix</keyword>
<keyword evidence="1" id="KW-0472">Membrane</keyword>
<dbReference type="EMBL" id="VSRR010005353">
    <property type="protein sequence ID" value="MPC42226.1"/>
    <property type="molecule type" value="Genomic_DNA"/>
</dbReference>
<reference evidence="2 3" key="1">
    <citation type="submission" date="2019-05" db="EMBL/GenBank/DDBJ databases">
        <title>Another draft genome of Portunus trituberculatus and its Hox gene families provides insights of decapod evolution.</title>
        <authorList>
            <person name="Jeong J.-H."/>
            <person name="Song I."/>
            <person name="Kim S."/>
            <person name="Choi T."/>
            <person name="Kim D."/>
            <person name="Ryu S."/>
            <person name="Kim W."/>
        </authorList>
    </citation>
    <scope>NUCLEOTIDE SEQUENCE [LARGE SCALE GENOMIC DNA]</scope>
    <source>
        <tissue evidence="2">Muscle</tissue>
    </source>
</reference>
<keyword evidence="3" id="KW-1185">Reference proteome</keyword>
<evidence type="ECO:0000313" key="3">
    <source>
        <dbReference type="Proteomes" id="UP000324222"/>
    </source>
</evidence>
<sequence length="108" mass="12505">MSPLIQFFFKVMHIMCCNNFITQCIPLFHHSKWKTVFSNLILIFFTYPLALLSSVNSTRSSLFIFPIPLTILYIVISSSRYLLSCKISFCFSSYVRSFSSSTIFVAIF</sequence>
<dbReference type="Proteomes" id="UP000324222">
    <property type="component" value="Unassembled WGS sequence"/>
</dbReference>
<name>A0A5B7FA97_PORTR</name>
<gene>
    <name evidence="2" type="ORF">E2C01_035842</name>
</gene>
<proteinExistence type="predicted"/>
<evidence type="ECO:0000256" key="1">
    <source>
        <dbReference type="SAM" id="Phobius"/>
    </source>
</evidence>
<feature type="transmembrane region" description="Helical" evidence="1">
    <location>
        <begin position="62"/>
        <end position="83"/>
    </location>
</feature>
<evidence type="ECO:0000313" key="2">
    <source>
        <dbReference type="EMBL" id="MPC42226.1"/>
    </source>
</evidence>